<feature type="coiled-coil region" evidence="1">
    <location>
        <begin position="197"/>
        <end position="224"/>
    </location>
</feature>
<protein>
    <submittedName>
        <fullName evidence="3">Uncharacterized protein</fullName>
    </submittedName>
</protein>
<dbReference type="AlphaFoldDB" id="A0A2B4S5I6"/>
<dbReference type="Proteomes" id="UP000225706">
    <property type="component" value="Unassembled WGS sequence"/>
</dbReference>
<feature type="region of interest" description="Disordered" evidence="2">
    <location>
        <begin position="329"/>
        <end position="371"/>
    </location>
</feature>
<feature type="region of interest" description="Disordered" evidence="2">
    <location>
        <begin position="32"/>
        <end position="168"/>
    </location>
</feature>
<keyword evidence="1" id="KW-0175">Coiled coil</keyword>
<dbReference type="EMBL" id="LSMT01000138">
    <property type="protein sequence ID" value="PFX25954.1"/>
    <property type="molecule type" value="Genomic_DNA"/>
</dbReference>
<sequence>MVFHLGVSRSDGLKALFGKNFQSDLQSQLLAFSSGTGPRTLANDKPGSEDNEEIGRKEDKFGNGQSYDQERDAESGSVVRSETESSGWCTVQNAERSSELDERVAHELEAGSKDESEFTSKKTGTSGNQGSGDLQFSSVKGANVAKPVAESARDKPTKGIMKGEGNSGSEELPFDPILLFQVRNIRKNVLKAEKQATMELNNVRKEFRAKMEDLQEDLKMVRKLTSNVHRKVGITVKQALAMARQAKANVTNRLVMALKAATALNNIEKKLGVVHTINASRILRSKIPQFPKYGDVALYQQLLETNQILTKLDGAKFLAVDRAERRFRNEEETGSSITQKVDSLRDELASAEEELSEETDREMEDEREAQEKIQEAVERNKIIAKKTAFALTAIENYLEKLQLDEAKLKRFQF</sequence>
<evidence type="ECO:0000313" key="4">
    <source>
        <dbReference type="Proteomes" id="UP000225706"/>
    </source>
</evidence>
<comment type="caution">
    <text evidence="3">The sequence shown here is derived from an EMBL/GenBank/DDBJ whole genome shotgun (WGS) entry which is preliminary data.</text>
</comment>
<evidence type="ECO:0000313" key="3">
    <source>
        <dbReference type="EMBL" id="PFX25954.1"/>
    </source>
</evidence>
<accession>A0A2B4S5I6</accession>
<feature type="compositionally biased region" description="Basic and acidic residues" evidence="2">
    <location>
        <begin position="96"/>
        <end position="120"/>
    </location>
</feature>
<feature type="compositionally biased region" description="Polar residues" evidence="2">
    <location>
        <begin position="78"/>
        <end position="95"/>
    </location>
</feature>
<name>A0A2B4S5I6_STYPI</name>
<keyword evidence="4" id="KW-1185">Reference proteome</keyword>
<feature type="compositionally biased region" description="Polar residues" evidence="2">
    <location>
        <begin position="121"/>
        <end position="140"/>
    </location>
</feature>
<reference evidence="4" key="1">
    <citation type="journal article" date="2017" name="bioRxiv">
        <title>Comparative analysis of the genomes of Stylophora pistillata and Acropora digitifera provides evidence for extensive differences between species of corals.</title>
        <authorList>
            <person name="Voolstra C.R."/>
            <person name="Li Y."/>
            <person name="Liew Y.J."/>
            <person name="Baumgarten S."/>
            <person name="Zoccola D."/>
            <person name="Flot J.-F."/>
            <person name="Tambutte S."/>
            <person name="Allemand D."/>
            <person name="Aranda M."/>
        </authorList>
    </citation>
    <scope>NUCLEOTIDE SEQUENCE [LARGE SCALE GENOMIC DNA]</scope>
</reference>
<gene>
    <name evidence="3" type="ORF">AWC38_SpisGene9413</name>
</gene>
<organism evidence="3 4">
    <name type="scientific">Stylophora pistillata</name>
    <name type="common">Smooth cauliflower coral</name>
    <dbReference type="NCBI Taxonomy" id="50429"/>
    <lineage>
        <taxon>Eukaryota</taxon>
        <taxon>Metazoa</taxon>
        <taxon>Cnidaria</taxon>
        <taxon>Anthozoa</taxon>
        <taxon>Hexacorallia</taxon>
        <taxon>Scleractinia</taxon>
        <taxon>Astrocoeniina</taxon>
        <taxon>Pocilloporidae</taxon>
        <taxon>Stylophora</taxon>
    </lineage>
</organism>
<evidence type="ECO:0000256" key="2">
    <source>
        <dbReference type="SAM" id="MobiDB-lite"/>
    </source>
</evidence>
<evidence type="ECO:0000256" key="1">
    <source>
        <dbReference type="SAM" id="Coils"/>
    </source>
</evidence>
<dbReference type="OrthoDB" id="5970661at2759"/>
<feature type="compositionally biased region" description="Acidic residues" evidence="2">
    <location>
        <begin position="349"/>
        <end position="368"/>
    </location>
</feature>
<proteinExistence type="predicted"/>